<accession>A0ACC3CAT4</accession>
<dbReference type="Proteomes" id="UP000798662">
    <property type="component" value="Chromosome 3"/>
</dbReference>
<evidence type="ECO:0000313" key="2">
    <source>
        <dbReference type="Proteomes" id="UP000798662"/>
    </source>
</evidence>
<reference evidence="1" key="1">
    <citation type="submission" date="2019-11" db="EMBL/GenBank/DDBJ databases">
        <title>Nori genome reveals adaptations in red seaweeds to the harsh intertidal environment.</title>
        <authorList>
            <person name="Wang D."/>
            <person name="Mao Y."/>
        </authorList>
    </citation>
    <scope>NUCLEOTIDE SEQUENCE</scope>
    <source>
        <tissue evidence="1">Gametophyte</tissue>
    </source>
</reference>
<comment type="caution">
    <text evidence="1">The sequence shown here is derived from an EMBL/GenBank/DDBJ whole genome shotgun (WGS) entry which is preliminary data.</text>
</comment>
<dbReference type="EMBL" id="CM020620">
    <property type="protein sequence ID" value="KAK1867205.1"/>
    <property type="molecule type" value="Genomic_DNA"/>
</dbReference>
<organism evidence="1 2">
    <name type="scientific">Pyropia yezoensis</name>
    <name type="common">Susabi-nori</name>
    <name type="synonym">Porphyra yezoensis</name>
    <dbReference type="NCBI Taxonomy" id="2788"/>
    <lineage>
        <taxon>Eukaryota</taxon>
        <taxon>Rhodophyta</taxon>
        <taxon>Bangiophyceae</taxon>
        <taxon>Bangiales</taxon>
        <taxon>Bangiaceae</taxon>
        <taxon>Pyropia</taxon>
    </lineage>
</organism>
<proteinExistence type="predicted"/>
<evidence type="ECO:0000313" key="1">
    <source>
        <dbReference type="EMBL" id="KAK1867205.1"/>
    </source>
</evidence>
<protein>
    <submittedName>
        <fullName evidence="1">Uncharacterized protein</fullName>
    </submittedName>
</protein>
<sequence>MAFVGAAVGDRGALLLRRPRSPCGAPLPTVGRSVGGRPGTAPVAPISCLAQPAGDRRPARAFAMGPAWLAAAAAAAAPWARSATAAALAAALVLSPAALPTLQVGDATLTGGGAAHAARGGGYSLEAASGEVNKDGESVLRWALPINNKAVRELQSSLESITADLRGLKWGKVEGDARKAVGVAKNQREKILAGVPADRRAYAEAQLDVVTEGLPQLNALIAERSTEKVVGLQRSLLRNIGNVEESMVVGFPFEVPAEYADKPLLKGRATVEMTIRKAGDEDFDIMGTIYKEGKLTMVLDGYTAPVSAGNFVDLVQRGFYNNDSVVRSDGFVVQIGRPDTKDELYVDPDTGLKRTIPLEVFAKGDKQPTYGLTLEDDGRGYAATKLPFSVNGALAQARNEFEANTGSSQVFWFLFEPDLTPAGRNLLDGRYALFGYVIDGDYFLKSFGVGDKVIEAKVVDGLENLVLPGKQAS</sequence>
<keyword evidence="2" id="KW-1185">Reference proteome</keyword>
<name>A0ACC3CAT4_PYRYE</name>
<gene>
    <name evidence="1" type="ORF">I4F81_009712</name>
</gene>